<evidence type="ECO:0000313" key="4">
    <source>
        <dbReference type="Proteomes" id="UP000730618"/>
    </source>
</evidence>
<keyword evidence="4" id="KW-1185">Reference proteome</keyword>
<organism evidence="3 4">
    <name type="scientific">Paenibacillus allorhizosphaerae</name>
    <dbReference type="NCBI Taxonomy" id="2849866"/>
    <lineage>
        <taxon>Bacteria</taxon>
        <taxon>Bacillati</taxon>
        <taxon>Bacillota</taxon>
        <taxon>Bacilli</taxon>
        <taxon>Bacillales</taxon>
        <taxon>Paenibacillaceae</taxon>
        <taxon>Paenibacillus</taxon>
    </lineage>
</organism>
<comment type="caution">
    <text evidence="3">The sequence shown here is derived from an EMBL/GenBank/DDBJ whole genome shotgun (WGS) entry which is preliminary data.</text>
</comment>
<dbReference type="Proteomes" id="UP000730618">
    <property type="component" value="Unassembled WGS sequence"/>
</dbReference>
<evidence type="ECO:0000256" key="1">
    <source>
        <dbReference type="SAM" id="MobiDB-lite"/>
    </source>
</evidence>
<dbReference type="PROSITE" id="PS51257">
    <property type="entry name" value="PROKAR_LIPOPROTEIN"/>
    <property type="match status" value="1"/>
</dbReference>
<dbReference type="RefSeq" id="WP_218098516.1">
    <property type="nucleotide sequence ID" value="NZ_CAJVCE010000005.1"/>
</dbReference>
<feature type="compositionally biased region" description="Basic and acidic residues" evidence="1">
    <location>
        <begin position="136"/>
        <end position="151"/>
    </location>
</feature>
<evidence type="ECO:0000256" key="2">
    <source>
        <dbReference type="SAM" id="SignalP"/>
    </source>
</evidence>
<protein>
    <recommendedName>
        <fullName evidence="5">DUF2680 domain-containing protein</fullName>
    </recommendedName>
</protein>
<feature type="region of interest" description="Disordered" evidence="1">
    <location>
        <begin position="128"/>
        <end position="225"/>
    </location>
</feature>
<sequence length="225" mass="23741">MSYGKWLGVGALIAVLLSGCGTNSQGQPGTASANAASPAAANTQGQTQSNATEGKAPMQMNEQERQMMMTFQTLVRMDKANGLAITKEQAQAMLPVVQDSITKKELSSDAKTKLLEKLTADQKKFVDDAAANMQNRPDRSQMTEEQKKKMSEAGQGAQAGNKDGQADQGNQADRVARQANKGNAADQGNKGEQKGQGGNSDRPGRNGGGANIGKQLVELLQSKMK</sequence>
<evidence type="ECO:0008006" key="5">
    <source>
        <dbReference type="Google" id="ProtNLM"/>
    </source>
</evidence>
<evidence type="ECO:0000313" key="3">
    <source>
        <dbReference type="EMBL" id="CAG7635818.1"/>
    </source>
</evidence>
<dbReference type="EMBL" id="CAJVCE010000005">
    <property type="protein sequence ID" value="CAG7635818.1"/>
    <property type="molecule type" value="Genomic_DNA"/>
</dbReference>
<reference evidence="3 4" key="1">
    <citation type="submission" date="2021-06" db="EMBL/GenBank/DDBJ databases">
        <authorList>
            <person name="Criscuolo A."/>
        </authorList>
    </citation>
    <scope>NUCLEOTIDE SEQUENCE [LARGE SCALE GENOMIC DNA]</scope>
    <source>
        <strain evidence="4">CIP 111802</strain>
    </source>
</reference>
<gene>
    <name evidence="3" type="ORF">PAECIP111802_02183</name>
</gene>
<proteinExistence type="predicted"/>
<feature type="signal peptide" evidence="2">
    <location>
        <begin position="1"/>
        <end position="26"/>
    </location>
</feature>
<feature type="region of interest" description="Disordered" evidence="1">
    <location>
        <begin position="24"/>
        <end position="56"/>
    </location>
</feature>
<accession>A0ABM8VFQ0</accession>
<name>A0ABM8VFQ0_9BACL</name>
<keyword evidence="2" id="KW-0732">Signal</keyword>
<feature type="chain" id="PRO_5046374405" description="DUF2680 domain-containing protein" evidence="2">
    <location>
        <begin position="27"/>
        <end position="225"/>
    </location>
</feature>
<feature type="compositionally biased region" description="Low complexity" evidence="1">
    <location>
        <begin position="28"/>
        <end position="46"/>
    </location>
</feature>